<reference evidence="2" key="1">
    <citation type="submission" date="2021-02" db="EMBL/GenBank/DDBJ databases">
        <title>Leucobacter sp. CX169.</title>
        <authorList>
            <person name="Cheng Y."/>
        </authorList>
    </citation>
    <scope>NUCLEOTIDE SEQUENCE [LARGE SCALE GENOMIC DNA]</scope>
    <source>
        <strain evidence="2">JY899</strain>
    </source>
</reference>
<evidence type="ECO:0000313" key="1">
    <source>
        <dbReference type="EMBL" id="MBM9432343.1"/>
    </source>
</evidence>
<dbReference type="InterPro" id="IPR018963">
    <property type="entry name" value="Mycophage_D29_Gp19"/>
</dbReference>
<sequence length="134" mass="14757">MEFATVQDVSRRLGREITSASELAQVTAWIDDVKAMILVRLPTVEARVEAGDLPVAVLSSVVSTAVIRKVKNPDGKQNERIDDYSYGLTADAARGELFLTDAEWDLLAARRTSEAFSIQTVSPARRSAWWEGFG</sequence>
<comment type="caution">
    <text evidence="1">The sequence shown here is derived from an EMBL/GenBank/DDBJ whole genome shotgun (WGS) entry which is preliminary data.</text>
</comment>
<dbReference type="Proteomes" id="UP000705983">
    <property type="component" value="Unassembled WGS sequence"/>
</dbReference>
<gene>
    <name evidence="1" type="ORF">JVW63_01275</name>
</gene>
<dbReference type="EMBL" id="JAFFJS010000001">
    <property type="protein sequence ID" value="MBM9432343.1"/>
    <property type="molecule type" value="Genomic_DNA"/>
</dbReference>
<name>A0ABS2TE22_9ACTO</name>
<evidence type="ECO:0008006" key="3">
    <source>
        <dbReference type="Google" id="ProtNLM"/>
    </source>
</evidence>
<dbReference type="Pfam" id="PF09355">
    <property type="entry name" value="Phage_Gp19"/>
    <property type="match status" value="1"/>
</dbReference>
<proteinExistence type="predicted"/>
<accession>A0ABS2TE22</accession>
<organism evidence="1 2">
    <name type="scientific">Flaviflexus equikiangi</name>
    <dbReference type="NCBI Taxonomy" id="2758573"/>
    <lineage>
        <taxon>Bacteria</taxon>
        <taxon>Bacillati</taxon>
        <taxon>Actinomycetota</taxon>
        <taxon>Actinomycetes</taxon>
        <taxon>Actinomycetales</taxon>
        <taxon>Actinomycetaceae</taxon>
        <taxon>Flaviflexus</taxon>
    </lineage>
</organism>
<evidence type="ECO:0000313" key="2">
    <source>
        <dbReference type="Proteomes" id="UP000705983"/>
    </source>
</evidence>
<dbReference type="RefSeq" id="WP_187995918.1">
    <property type="nucleotide sequence ID" value="NZ_JACEXG010000001.1"/>
</dbReference>
<keyword evidence="2" id="KW-1185">Reference proteome</keyword>
<protein>
    <recommendedName>
        <fullName evidence="3">Phage protein Gp19/Gp15/Gp42</fullName>
    </recommendedName>
</protein>